<sequence>MKIDNKNVIITGGSRGIGKEIALTLARNGANVIINYSNNETKALEVVEEIEKMGRTAFAIKADISDVNEANNLIKQSCDKFDKIDILINNAGITRDNLLMRMSEKEWDDCLEINLKGTFNVTKSIIRKMIKQKYGSIINISSVVGIMGNAGQSNYAASKAGIIGFSKSIAKEVGKKNIRVNVIAPGFIKTDMTDKLNEKIKDEYLKGIALNSFGEATDVANAALFLASDLSKYITGQTIVVDGGLSI</sequence>
<dbReference type="AlphaFoldDB" id="A0A845QYJ5"/>
<reference evidence="16 17" key="1">
    <citation type="submission" date="2018-08" db="EMBL/GenBank/DDBJ databases">
        <title>Murine metabolic-syndrome-specific gut microbial biobank.</title>
        <authorList>
            <person name="Liu C."/>
        </authorList>
    </citation>
    <scope>NUCLEOTIDE SEQUENCE [LARGE SCALE GENOMIC DNA]</scope>
    <source>
        <strain evidence="16 17">583</strain>
    </source>
</reference>
<dbReference type="InterPro" id="IPR036291">
    <property type="entry name" value="NAD(P)-bd_dom_sf"/>
</dbReference>
<dbReference type="NCBIfam" id="NF005559">
    <property type="entry name" value="PRK07231.1"/>
    <property type="match status" value="1"/>
</dbReference>
<keyword evidence="5 14" id="KW-0276">Fatty acid metabolism</keyword>
<evidence type="ECO:0000259" key="15">
    <source>
        <dbReference type="SMART" id="SM00822"/>
    </source>
</evidence>
<evidence type="ECO:0000256" key="1">
    <source>
        <dbReference type="ARBA" id="ARBA00002607"/>
    </source>
</evidence>
<keyword evidence="17" id="KW-1185">Reference proteome</keyword>
<evidence type="ECO:0000256" key="10">
    <source>
        <dbReference type="ARBA" id="ARBA00023221"/>
    </source>
</evidence>
<dbReference type="OrthoDB" id="9803333at2"/>
<keyword evidence="4 14" id="KW-0444">Lipid biosynthesis</keyword>
<dbReference type="PANTHER" id="PTHR42879">
    <property type="entry name" value="3-OXOACYL-(ACYL-CARRIER-PROTEIN) REDUCTASE"/>
    <property type="match status" value="1"/>
</dbReference>
<feature type="binding site" evidence="13">
    <location>
        <begin position="155"/>
        <end position="159"/>
    </location>
    <ligand>
        <name>NADP(+)</name>
        <dbReference type="ChEBI" id="CHEBI:58349"/>
    </ligand>
</feature>
<dbReference type="NCBIfam" id="TIGR01830">
    <property type="entry name" value="3oxo_ACP_reduc"/>
    <property type="match status" value="1"/>
</dbReference>
<feature type="domain" description="Ketoreductase" evidence="15">
    <location>
        <begin position="6"/>
        <end position="186"/>
    </location>
</feature>
<dbReference type="Gene3D" id="3.40.50.720">
    <property type="entry name" value="NAD(P)-binding Rossmann-like Domain"/>
    <property type="match status" value="1"/>
</dbReference>
<evidence type="ECO:0000256" key="9">
    <source>
        <dbReference type="ARBA" id="ARBA00023160"/>
    </source>
</evidence>
<dbReference type="FunFam" id="3.40.50.720:FF:000037">
    <property type="entry name" value="3-oxoacyl-[acyl-carrier-protein] reductase FabG"/>
    <property type="match status" value="1"/>
</dbReference>
<gene>
    <name evidence="16" type="primary">fabG</name>
    <name evidence="16" type="ORF">D3Z33_08340</name>
</gene>
<evidence type="ECO:0000313" key="17">
    <source>
        <dbReference type="Proteomes" id="UP000467132"/>
    </source>
</evidence>
<keyword evidence="9 14" id="KW-0275">Fatty acid biosynthesis</keyword>
<evidence type="ECO:0000256" key="14">
    <source>
        <dbReference type="RuleBase" id="RU366074"/>
    </source>
</evidence>
<proteinExistence type="inferred from homology"/>
<name>A0A845QYJ5_9CLOT</name>
<dbReference type="InterPro" id="IPR050259">
    <property type="entry name" value="SDR"/>
</dbReference>
<keyword evidence="7 14" id="KW-0560">Oxidoreductase</keyword>
<dbReference type="PANTHER" id="PTHR42879:SF2">
    <property type="entry name" value="3-OXOACYL-[ACYL-CARRIER-PROTEIN] REDUCTASE FABG"/>
    <property type="match status" value="1"/>
</dbReference>
<evidence type="ECO:0000256" key="12">
    <source>
        <dbReference type="PIRSR" id="PIRSR611284-1"/>
    </source>
</evidence>
<dbReference type="Pfam" id="PF13561">
    <property type="entry name" value="adh_short_C2"/>
    <property type="match status" value="1"/>
</dbReference>
<dbReference type="PRINTS" id="PR00081">
    <property type="entry name" value="GDHRDH"/>
</dbReference>
<dbReference type="EMBL" id="QXXA01000009">
    <property type="protein sequence ID" value="NBI06859.1"/>
    <property type="molecule type" value="Genomic_DNA"/>
</dbReference>
<dbReference type="CDD" id="cd05333">
    <property type="entry name" value="BKR_SDR_c"/>
    <property type="match status" value="1"/>
</dbReference>
<dbReference type="UniPathway" id="UPA00094"/>
<dbReference type="RefSeq" id="WP_160197341.1">
    <property type="nucleotide sequence ID" value="NZ_QXXA01000009.1"/>
</dbReference>
<dbReference type="InterPro" id="IPR020904">
    <property type="entry name" value="Sc_DH/Rdtase_CS"/>
</dbReference>
<evidence type="ECO:0000256" key="2">
    <source>
        <dbReference type="ARBA" id="ARBA00005194"/>
    </source>
</evidence>
<dbReference type="InterPro" id="IPR002347">
    <property type="entry name" value="SDR_fam"/>
</dbReference>
<feature type="binding site" evidence="13">
    <location>
        <position position="188"/>
    </location>
    <ligand>
        <name>NADP(+)</name>
        <dbReference type="ChEBI" id="CHEBI:58349"/>
    </ligand>
</feature>
<dbReference type="SUPFAM" id="SSF51735">
    <property type="entry name" value="NAD(P)-binding Rossmann-fold domains"/>
    <property type="match status" value="1"/>
</dbReference>
<dbReference type="GO" id="GO:0006633">
    <property type="term" value="P:fatty acid biosynthetic process"/>
    <property type="evidence" value="ECO:0007669"/>
    <property type="project" value="UniProtKB-UniPathway"/>
</dbReference>
<comment type="catalytic activity">
    <reaction evidence="11 14">
        <text>a (3R)-hydroxyacyl-[ACP] + NADP(+) = a 3-oxoacyl-[ACP] + NADPH + H(+)</text>
        <dbReference type="Rhea" id="RHEA:17397"/>
        <dbReference type="Rhea" id="RHEA-COMP:9916"/>
        <dbReference type="Rhea" id="RHEA-COMP:9945"/>
        <dbReference type="ChEBI" id="CHEBI:15378"/>
        <dbReference type="ChEBI" id="CHEBI:57783"/>
        <dbReference type="ChEBI" id="CHEBI:58349"/>
        <dbReference type="ChEBI" id="CHEBI:78776"/>
        <dbReference type="ChEBI" id="CHEBI:78827"/>
        <dbReference type="EC" id="1.1.1.100"/>
    </reaction>
</comment>
<evidence type="ECO:0000256" key="4">
    <source>
        <dbReference type="ARBA" id="ARBA00022516"/>
    </source>
</evidence>
<comment type="function">
    <text evidence="1 14">Catalyzes the NADPH-dependent reduction of beta-ketoacyl-ACP substrates to beta-hydroxyacyl-ACP products, the first reductive step in the elongation cycle of fatty acid biosynthesis.</text>
</comment>
<dbReference type="GO" id="GO:0004316">
    <property type="term" value="F:3-oxoacyl-[acyl-carrier-protein] reductase (NADPH) activity"/>
    <property type="evidence" value="ECO:0007669"/>
    <property type="project" value="UniProtKB-UniRule"/>
</dbReference>
<dbReference type="GO" id="GO:0008202">
    <property type="term" value="P:steroid metabolic process"/>
    <property type="evidence" value="ECO:0007669"/>
    <property type="project" value="UniProtKB-KW"/>
</dbReference>
<dbReference type="InterPro" id="IPR011284">
    <property type="entry name" value="3oxo_ACP_reduc"/>
</dbReference>
<protein>
    <recommendedName>
        <fullName evidence="14">3-oxoacyl-[acyl-carrier-protein] reductase</fullName>
        <ecNumber evidence="14">1.1.1.100</ecNumber>
    </recommendedName>
</protein>
<feature type="binding site" evidence="13">
    <location>
        <begin position="12"/>
        <end position="15"/>
    </location>
    <ligand>
        <name>NADP(+)</name>
        <dbReference type="ChEBI" id="CHEBI:58349"/>
    </ligand>
</feature>
<keyword evidence="8 14" id="KW-0443">Lipid metabolism</keyword>
<evidence type="ECO:0000256" key="8">
    <source>
        <dbReference type="ARBA" id="ARBA00023098"/>
    </source>
</evidence>
<dbReference type="InterPro" id="IPR057326">
    <property type="entry name" value="KR_dom"/>
</dbReference>
<evidence type="ECO:0000256" key="7">
    <source>
        <dbReference type="ARBA" id="ARBA00023002"/>
    </source>
</evidence>
<comment type="similarity">
    <text evidence="3 14">Belongs to the short-chain dehydrogenases/reductases (SDR) family.</text>
</comment>
<dbReference type="EC" id="1.1.1.100" evidence="14"/>
<evidence type="ECO:0000256" key="11">
    <source>
        <dbReference type="ARBA" id="ARBA00048508"/>
    </source>
</evidence>
<evidence type="ECO:0000256" key="5">
    <source>
        <dbReference type="ARBA" id="ARBA00022832"/>
    </source>
</evidence>
<organism evidence="16 17">
    <name type="scientific">Senegalia massiliensis</name>
    <dbReference type="NCBI Taxonomy" id="1720316"/>
    <lineage>
        <taxon>Bacteria</taxon>
        <taxon>Bacillati</taxon>
        <taxon>Bacillota</taxon>
        <taxon>Clostridia</taxon>
        <taxon>Eubacteriales</taxon>
        <taxon>Clostridiaceae</taxon>
        <taxon>Senegalia</taxon>
    </lineage>
</organism>
<evidence type="ECO:0000256" key="6">
    <source>
        <dbReference type="ARBA" id="ARBA00022857"/>
    </source>
</evidence>
<evidence type="ECO:0000256" key="13">
    <source>
        <dbReference type="PIRSR" id="PIRSR611284-2"/>
    </source>
</evidence>
<comment type="caution">
    <text evidence="16">The sequence shown here is derived from an EMBL/GenBank/DDBJ whole genome shotgun (WGS) entry which is preliminary data.</text>
</comment>
<dbReference type="PROSITE" id="PS00061">
    <property type="entry name" value="ADH_SHORT"/>
    <property type="match status" value="1"/>
</dbReference>
<accession>A0A845QYJ5</accession>
<comment type="subunit">
    <text evidence="14">Homotetramer.</text>
</comment>
<feature type="active site" description="Proton acceptor" evidence="12">
    <location>
        <position position="155"/>
    </location>
</feature>
<dbReference type="NCBIfam" id="NF009466">
    <property type="entry name" value="PRK12826.1-2"/>
    <property type="match status" value="1"/>
</dbReference>
<dbReference type="SMART" id="SM00822">
    <property type="entry name" value="PKS_KR"/>
    <property type="match status" value="1"/>
</dbReference>
<evidence type="ECO:0000256" key="3">
    <source>
        <dbReference type="ARBA" id="ARBA00006484"/>
    </source>
</evidence>
<dbReference type="Proteomes" id="UP000467132">
    <property type="component" value="Unassembled WGS sequence"/>
</dbReference>
<dbReference type="PRINTS" id="PR00080">
    <property type="entry name" value="SDRFAMILY"/>
</dbReference>
<evidence type="ECO:0000313" key="16">
    <source>
        <dbReference type="EMBL" id="NBI06859.1"/>
    </source>
</evidence>
<keyword evidence="10" id="KW-0753">Steroid metabolism</keyword>
<feature type="binding site" evidence="13">
    <location>
        <position position="90"/>
    </location>
    <ligand>
        <name>NADP(+)</name>
        <dbReference type="ChEBI" id="CHEBI:58349"/>
    </ligand>
</feature>
<comment type="pathway">
    <text evidence="2 14">Lipid metabolism; fatty acid biosynthesis.</text>
</comment>
<dbReference type="GO" id="GO:0051287">
    <property type="term" value="F:NAD binding"/>
    <property type="evidence" value="ECO:0007669"/>
    <property type="project" value="UniProtKB-UniRule"/>
</dbReference>
<keyword evidence="6 13" id="KW-0521">NADP</keyword>